<evidence type="ECO:0000256" key="2">
    <source>
        <dbReference type="ARBA" id="ARBA00023043"/>
    </source>
</evidence>
<dbReference type="PROSITE" id="PS50297">
    <property type="entry name" value="ANK_REP_REGION"/>
    <property type="match status" value="7"/>
</dbReference>
<dbReference type="EMBL" id="HBUE01128648">
    <property type="protein sequence ID" value="CAG6495410.1"/>
    <property type="molecule type" value="Transcribed_RNA"/>
</dbReference>
<feature type="repeat" description="ANK" evidence="3">
    <location>
        <begin position="704"/>
        <end position="736"/>
    </location>
</feature>
<dbReference type="PROSITE" id="PS50088">
    <property type="entry name" value="ANK_REPEAT"/>
    <property type="match status" value="7"/>
</dbReference>
<protein>
    <submittedName>
        <fullName evidence="5">Ankyrin-2</fullName>
    </submittedName>
</protein>
<dbReference type="PANTHER" id="PTHR24198:SF165">
    <property type="entry name" value="ANKYRIN REPEAT-CONTAINING PROTEIN-RELATED"/>
    <property type="match status" value="1"/>
</dbReference>
<dbReference type="InterPro" id="IPR007111">
    <property type="entry name" value="NACHT_NTPase"/>
</dbReference>
<feature type="repeat" description="ANK" evidence="3">
    <location>
        <begin position="570"/>
        <end position="602"/>
    </location>
</feature>
<dbReference type="Gene3D" id="1.25.40.20">
    <property type="entry name" value="Ankyrin repeat-containing domain"/>
    <property type="match status" value="3"/>
</dbReference>
<reference evidence="5" key="1">
    <citation type="submission" date="2021-05" db="EMBL/GenBank/DDBJ databases">
        <authorList>
            <person name="Alioto T."/>
            <person name="Alioto T."/>
            <person name="Gomez Garrido J."/>
        </authorList>
    </citation>
    <scope>NUCLEOTIDE SEQUENCE</scope>
</reference>
<dbReference type="PRINTS" id="PR01415">
    <property type="entry name" value="ANKYRIN"/>
</dbReference>
<dbReference type="Pfam" id="PF12796">
    <property type="entry name" value="Ank_2"/>
    <property type="match status" value="3"/>
</dbReference>
<organism evidence="5">
    <name type="scientific">Culex pipiens</name>
    <name type="common">House mosquito</name>
    <dbReference type="NCBI Taxonomy" id="7175"/>
    <lineage>
        <taxon>Eukaryota</taxon>
        <taxon>Metazoa</taxon>
        <taxon>Ecdysozoa</taxon>
        <taxon>Arthropoda</taxon>
        <taxon>Hexapoda</taxon>
        <taxon>Insecta</taxon>
        <taxon>Pterygota</taxon>
        <taxon>Neoptera</taxon>
        <taxon>Endopterygota</taxon>
        <taxon>Diptera</taxon>
        <taxon>Nematocera</taxon>
        <taxon>Culicoidea</taxon>
        <taxon>Culicidae</taxon>
        <taxon>Culicinae</taxon>
        <taxon>Culicini</taxon>
        <taxon>Culex</taxon>
        <taxon>Culex</taxon>
    </lineage>
</organism>
<proteinExistence type="predicted"/>
<dbReference type="InterPro" id="IPR036770">
    <property type="entry name" value="Ankyrin_rpt-contain_sf"/>
</dbReference>
<evidence type="ECO:0000313" key="5">
    <source>
        <dbReference type="EMBL" id="CAG6495412.1"/>
    </source>
</evidence>
<dbReference type="PANTHER" id="PTHR24198">
    <property type="entry name" value="ANKYRIN REPEAT AND PROTEIN KINASE DOMAIN-CONTAINING PROTEIN"/>
    <property type="match status" value="1"/>
</dbReference>
<keyword evidence="2 3" id="KW-0040">ANK repeat</keyword>
<dbReference type="Pfam" id="PF05729">
    <property type="entry name" value="NACHT"/>
    <property type="match status" value="1"/>
</dbReference>
<dbReference type="AlphaFoldDB" id="A0A8D8CQD3"/>
<feature type="repeat" description="ANK" evidence="3">
    <location>
        <begin position="636"/>
        <end position="668"/>
    </location>
</feature>
<feature type="repeat" description="ANK" evidence="3">
    <location>
        <begin position="537"/>
        <end position="569"/>
    </location>
</feature>
<accession>A0A8D8CQD3</accession>
<feature type="domain" description="NACHT" evidence="4">
    <location>
        <begin position="129"/>
        <end position="269"/>
    </location>
</feature>
<dbReference type="SUPFAM" id="SSF52540">
    <property type="entry name" value="P-loop containing nucleoside triphosphate hydrolases"/>
    <property type="match status" value="1"/>
</dbReference>
<evidence type="ECO:0000259" key="4">
    <source>
        <dbReference type="Pfam" id="PF05729"/>
    </source>
</evidence>
<dbReference type="Pfam" id="PF00023">
    <property type="entry name" value="Ank"/>
    <property type="match status" value="1"/>
</dbReference>
<feature type="repeat" description="ANK" evidence="3">
    <location>
        <begin position="771"/>
        <end position="803"/>
    </location>
</feature>
<dbReference type="InterPro" id="IPR027417">
    <property type="entry name" value="P-loop_NTPase"/>
</dbReference>
<evidence type="ECO:0000256" key="3">
    <source>
        <dbReference type="PROSITE-ProRule" id="PRU00023"/>
    </source>
</evidence>
<dbReference type="Gene3D" id="3.40.50.300">
    <property type="entry name" value="P-loop containing nucleotide triphosphate hydrolases"/>
    <property type="match status" value="1"/>
</dbReference>
<dbReference type="SMART" id="SM00248">
    <property type="entry name" value="ANK"/>
    <property type="match status" value="10"/>
</dbReference>
<dbReference type="SUPFAM" id="SSF48403">
    <property type="entry name" value="Ankyrin repeat"/>
    <property type="match status" value="1"/>
</dbReference>
<dbReference type="EMBL" id="HBUE01128649">
    <property type="protein sequence ID" value="CAG6495412.1"/>
    <property type="molecule type" value="Transcribed_RNA"/>
</dbReference>
<name>A0A8D8CQD3_CULPI</name>
<feature type="repeat" description="ANK" evidence="3">
    <location>
        <begin position="804"/>
        <end position="836"/>
    </location>
</feature>
<evidence type="ECO:0000256" key="1">
    <source>
        <dbReference type="ARBA" id="ARBA00022737"/>
    </source>
</evidence>
<keyword evidence="1" id="KW-0677">Repeat</keyword>
<dbReference type="InterPro" id="IPR002110">
    <property type="entry name" value="Ankyrin_rpt"/>
</dbReference>
<feature type="repeat" description="ANK" evidence="3">
    <location>
        <begin position="603"/>
        <end position="635"/>
    </location>
</feature>
<sequence>MRTWISTDDFGSLNSDQLKIAFRVLDEFTKQWIGNQNNEHKNRTRQRSRNFLTLDKCEEWLESIKQNINAIIEEKRKTSCVSLKSIENYYINRKISYFSNQKFSISDDDFIRQLFTTFQHQQCFVLVTAPGMGKSVLCQYLAFEAQKQYKDMHVYLLYLNNFQEKITAMNNTDDVLQIFEKHLPKENCENLTNSASKIILFLDALDEANLENINFLFKAFEILLRKENFKLFITSRQRLQKKLEKKFKIKAMTVDPLNENDQLDFLKKFWNIKEDSLGKFDELFTKQYLQTFRIDGIGNHRDLFGTPLLVRMLAEIYSDFFKEADSKLSNEKAMKNDFNNQLKLVDVYDKFVTKCLNETLNKINNSQFGAEHSKRLKIMPESSRNEYQKLAFAEKMPDELITLMCEQHFTTNIRQIRLRILHDKEESLLIEALPDGLKFAHQSYSEFLAAEYLYKRIDKIDISEIDSYKLKALEVLEKQEIIRLFLFEMINSKMKDIHLKFLKAIGEQSAFWACQGNCRNLVKHLMGIEDKQSNNLEKNSFLHYAASCGSKEIVKYLIDQDVDLNSRNLYGETPLHNALKRNDIEIVKLLTENGAFINAVDIRFNTLLHVAVKYASNEIVEYLLEKGIDSNSPNLDEKRPIHIAIQKNSIEIVELLISHRVRIDCIDRRNNNILHFAVLYGSSEILPFLMPCLENEAINSRNLDGYTPLHLAVKKNDLESVKILSSKGARTDSKDKKNNSVLHVAVELSSEEIVKHLIQQCGVDLSCENIEGETPLHLAVKRGDLKICNFLILKGARIDVEDKQKNTILHLAAKSGSADMVRHIIDQKVNINYENSAHKTPFNIASDLKLKGIQKLLLKHGAVADFEEVESSSDSDVDFFEPSSL</sequence>